<feature type="transmembrane region" description="Helical" evidence="9">
    <location>
        <begin position="363"/>
        <end position="386"/>
    </location>
</feature>
<feature type="transmembrane region" description="Helical" evidence="9">
    <location>
        <begin position="264"/>
        <end position="283"/>
    </location>
</feature>
<feature type="transmembrane region" description="Helical" evidence="9">
    <location>
        <begin position="398"/>
        <end position="419"/>
    </location>
</feature>
<comment type="subcellular location">
    <subcellularLocation>
        <location evidence="1">Cell membrane</location>
        <topology evidence="1">Multi-pass membrane protein</topology>
    </subcellularLocation>
</comment>
<name>A0ABS7D3D5_9BACL</name>
<evidence type="ECO:0000256" key="2">
    <source>
        <dbReference type="ARBA" id="ARBA00022475"/>
    </source>
</evidence>
<evidence type="ECO:0000256" key="4">
    <source>
        <dbReference type="ARBA" id="ARBA00022723"/>
    </source>
</evidence>
<evidence type="ECO:0000256" key="3">
    <source>
        <dbReference type="ARBA" id="ARBA00022692"/>
    </source>
</evidence>
<sequence>MVSIGRACAALTAGLLLMLLLIGSPVTVEAHAEMERAVPEPNTGMDTSPQAVELFFNEAIEPNVGSIAVLDSRSKPVTGEKAVTGSDRKSLLLSLPQLGEGVYTVSYQIISADGHPVNGSYIFVVGDPPEGVDASTFGPHNELGHEGHTASTQLTTGQFIIYAARIAYYAVMLLAAGLVLWSVMGGRQDALKEAVGRWEPVALRALLITALVFVFVHARDILTGFPSEDYSRLFLHTSVGRGWLALIVLTVASFPLLRLGKVVRVLWVAALLGLESWSGHAVVFKPAAATVLMDFIHLAASAVLAGGLALLLVLWIADRKEAGRFAARFSRAALISLSLLILTGVGMTLLFLPGWDYLFYTSWGTLLLVKTGLVCVVLIVGGVLHLRARRGDLPAYSLLRVDIGVMALIIAVAALFTYISPLPANAPVYYHKMGTDMHLTLRISPNKPGVNKFTLKVWLPDKAGVPKSTLLRLRSLDREEMGPIDVPLEVNKDDKDITSFEGFVKMDYKAEGPYIPFAGRWKAEIRVMDQEDNEKVEQYEFSNY</sequence>
<dbReference type="Proteomes" id="UP000812277">
    <property type="component" value="Unassembled WGS sequence"/>
</dbReference>
<dbReference type="InterPro" id="IPR014756">
    <property type="entry name" value="Ig_E-set"/>
</dbReference>
<reference evidence="12 13" key="1">
    <citation type="submission" date="2021-07" db="EMBL/GenBank/DDBJ databases">
        <title>Paenibacillus radiodurans sp. nov., isolated from the southeastern edge of Tengger Desert.</title>
        <authorList>
            <person name="Zhang G."/>
        </authorList>
    </citation>
    <scope>NUCLEOTIDE SEQUENCE [LARGE SCALE GENOMIC DNA]</scope>
    <source>
        <strain evidence="12 13">DT7-4</strain>
    </source>
</reference>
<feature type="transmembrane region" description="Helical" evidence="9">
    <location>
        <begin position="159"/>
        <end position="181"/>
    </location>
</feature>
<dbReference type="EMBL" id="JAHZIJ010000003">
    <property type="protein sequence ID" value="MBW7474445.1"/>
    <property type="molecule type" value="Genomic_DNA"/>
</dbReference>
<feature type="domain" description="Copper resistance protein D" evidence="11">
    <location>
        <begin position="324"/>
        <end position="415"/>
    </location>
</feature>
<evidence type="ECO:0000256" key="7">
    <source>
        <dbReference type="ARBA" id="ARBA00023008"/>
    </source>
</evidence>
<gene>
    <name evidence="12" type="ORF">K0T92_06780</name>
</gene>
<dbReference type="Pfam" id="PF05425">
    <property type="entry name" value="CopD"/>
    <property type="match status" value="1"/>
</dbReference>
<dbReference type="InterPro" id="IPR007348">
    <property type="entry name" value="CopC_dom"/>
</dbReference>
<evidence type="ECO:0000256" key="1">
    <source>
        <dbReference type="ARBA" id="ARBA00004651"/>
    </source>
</evidence>
<organism evidence="12 13">
    <name type="scientific">Paenibacillus oenotherae</name>
    <dbReference type="NCBI Taxonomy" id="1435645"/>
    <lineage>
        <taxon>Bacteria</taxon>
        <taxon>Bacillati</taxon>
        <taxon>Bacillota</taxon>
        <taxon>Bacilli</taxon>
        <taxon>Bacillales</taxon>
        <taxon>Paenibacillaceae</taxon>
        <taxon>Paenibacillus</taxon>
    </lineage>
</organism>
<keyword evidence="4" id="KW-0479">Metal-binding</keyword>
<dbReference type="Gene3D" id="2.60.40.1220">
    <property type="match status" value="1"/>
</dbReference>
<dbReference type="InterPro" id="IPR032694">
    <property type="entry name" value="CopC/D"/>
</dbReference>
<keyword evidence="6 9" id="KW-1133">Transmembrane helix</keyword>
<comment type="caution">
    <text evidence="12">The sequence shown here is derived from an EMBL/GenBank/DDBJ whole genome shotgun (WGS) entry which is preliminary data.</text>
</comment>
<keyword evidence="7" id="KW-0186">Copper</keyword>
<dbReference type="Pfam" id="PF04234">
    <property type="entry name" value="CopC"/>
    <property type="match status" value="1"/>
</dbReference>
<feature type="transmembrane region" description="Helical" evidence="9">
    <location>
        <begin position="238"/>
        <end position="257"/>
    </location>
</feature>
<feature type="transmembrane region" description="Helical" evidence="9">
    <location>
        <begin position="201"/>
        <end position="218"/>
    </location>
</feature>
<keyword evidence="5" id="KW-0732">Signal</keyword>
<dbReference type="PANTHER" id="PTHR34820:SF4">
    <property type="entry name" value="INNER MEMBRANE PROTEIN YEBZ"/>
    <property type="match status" value="1"/>
</dbReference>
<feature type="transmembrane region" description="Helical" evidence="9">
    <location>
        <begin position="329"/>
        <end position="351"/>
    </location>
</feature>
<feature type="domain" description="CopC" evidence="10">
    <location>
        <begin position="31"/>
        <end position="125"/>
    </location>
</feature>
<proteinExistence type="predicted"/>
<keyword evidence="3 9" id="KW-0812">Transmembrane</keyword>
<evidence type="ECO:0000256" key="9">
    <source>
        <dbReference type="SAM" id="Phobius"/>
    </source>
</evidence>
<evidence type="ECO:0000256" key="6">
    <source>
        <dbReference type="ARBA" id="ARBA00022989"/>
    </source>
</evidence>
<dbReference type="PANTHER" id="PTHR34820">
    <property type="entry name" value="INNER MEMBRANE PROTEIN YEBZ"/>
    <property type="match status" value="1"/>
</dbReference>
<feature type="transmembrane region" description="Helical" evidence="9">
    <location>
        <begin position="295"/>
        <end position="317"/>
    </location>
</feature>
<dbReference type="SUPFAM" id="SSF81296">
    <property type="entry name" value="E set domains"/>
    <property type="match status" value="1"/>
</dbReference>
<evidence type="ECO:0000259" key="10">
    <source>
        <dbReference type="Pfam" id="PF04234"/>
    </source>
</evidence>
<keyword evidence="2" id="KW-1003">Cell membrane</keyword>
<evidence type="ECO:0000313" key="12">
    <source>
        <dbReference type="EMBL" id="MBW7474445.1"/>
    </source>
</evidence>
<evidence type="ECO:0000259" key="11">
    <source>
        <dbReference type="Pfam" id="PF05425"/>
    </source>
</evidence>
<keyword evidence="8 9" id="KW-0472">Membrane</keyword>
<accession>A0ABS7D3D5</accession>
<dbReference type="InterPro" id="IPR008457">
    <property type="entry name" value="Cu-R_CopD_dom"/>
</dbReference>
<evidence type="ECO:0000256" key="8">
    <source>
        <dbReference type="ARBA" id="ARBA00023136"/>
    </source>
</evidence>
<evidence type="ECO:0000256" key="5">
    <source>
        <dbReference type="ARBA" id="ARBA00022729"/>
    </source>
</evidence>
<evidence type="ECO:0000313" key="13">
    <source>
        <dbReference type="Proteomes" id="UP000812277"/>
    </source>
</evidence>
<dbReference type="InterPro" id="IPR014755">
    <property type="entry name" value="Cu-Rt/internalin_Ig-like"/>
</dbReference>
<protein>
    <submittedName>
        <fullName evidence="12">Copper resistance protein CopC/CopD</fullName>
    </submittedName>
</protein>
<keyword evidence="13" id="KW-1185">Reference proteome</keyword>